<reference evidence="5" key="2">
    <citation type="journal article" date="2021" name="J Anim Sci Technol">
        <title>Complete genome sequence of Paenibacillus konkukensis sp. nov. SK3146 as a potential probiotic strain.</title>
        <authorList>
            <person name="Jung H.I."/>
            <person name="Park S."/>
            <person name="Niu K.M."/>
            <person name="Lee S.W."/>
            <person name="Kothari D."/>
            <person name="Yi K.J."/>
            <person name="Kim S.K."/>
        </authorList>
    </citation>
    <scope>NUCLEOTIDE SEQUENCE</scope>
    <source>
        <strain evidence="5">SK3146</strain>
    </source>
</reference>
<evidence type="ECO:0000313" key="5">
    <source>
        <dbReference type="EMBL" id="UQZ85514.1"/>
    </source>
</evidence>
<name>A0ABY4RVX2_9BACL</name>
<dbReference type="InterPro" id="IPR002656">
    <property type="entry name" value="Acyl_transf_3_dom"/>
</dbReference>
<feature type="transmembrane region" description="Helical" evidence="3">
    <location>
        <begin position="12"/>
        <end position="31"/>
    </location>
</feature>
<organism evidence="5 6">
    <name type="scientific">Paenibacillus konkukensis</name>
    <dbReference type="NCBI Taxonomy" id="2020716"/>
    <lineage>
        <taxon>Bacteria</taxon>
        <taxon>Bacillati</taxon>
        <taxon>Bacillota</taxon>
        <taxon>Bacilli</taxon>
        <taxon>Bacillales</taxon>
        <taxon>Paenibacillaceae</taxon>
        <taxon>Paenibacillus</taxon>
    </lineage>
</organism>
<keyword evidence="3" id="KW-0472">Membrane</keyword>
<keyword evidence="3" id="KW-1133">Transmembrane helix</keyword>
<dbReference type="Pfam" id="PF01757">
    <property type="entry name" value="Acyl_transf_3"/>
    <property type="match status" value="1"/>
</dbReference>
<dbReference type="Proteomes" id="UP001057134">
    <property type="component" value="Chromosome"/>
</dbReference>
<comment type="subcellular location">
    <subcellularLocation>
        <location evidence="1">Membrane</location>
    </subcellularLocation>
</comment>
<feature type="transmembrane region" description="Helical" evidence="3">
    <location>
        <begin position="82"/>
        <end position="102"/>
    </location>
</feature>
<evidence type="ECO:0000313" key="6">
    <source>
        <dbReference type="Proteomes" id="UP001057134"/>
    </source>
</evidence>
<dbReference type="GO" id="GO:0016746">
    <property type="term" value="F:acyltransferase activity"/>
    <property type="evidence" value="ECO:0007669"/>
    <property type="project" value="UniProtKB-KW"/>
</dbReference>
<accession>A0ABY4RVX2</accession>
<feature type="transmembrane region" description="Helical" evidence="3">
    <location>
        <begin position="43"/>
        <end position="61"/>
    </location>
</feature>
<gene>
    <name evidence="5" type="ORF">SK3146_04803</name>
</gene>
<comment type="similarity">
    <text evidence="2">Belongs to the acyltransferase 3 family.</text>
</comment>
<dbReference type="EMBL" id="CP027059">
    <property type="protein sequence ID" value="UQZ85514.1"/>
    <property type="molecule type" value="Genomic_DNA"/>
</dbReference>
<protein>
    <submittedName>
        <fullName evidence="5">Acyltransferase family protein</fullName>
    </submittedName>
</protein>
<evidence type="ECO:0000256" key="1">
    <source>
        <dbReference type="ARBA" id="ARBA00004370"/>
    </source>
</evidence>
<feature type="transmembrane region" description="Helical" evidence="3">
    <location>
        <begin position="289"/>
        <end position="312"/>
    </location>
</feature>
<sequence length="358" mass="39882">MRNYYPGITVYKLAGAVIVLLAHAMLLKYFARVPNQQLQFVLLQLRVVVPCFYVIAGFLAYKGWTRAADSRAYVRKYAARIGLLYGAFCLLFLAEFVVPALISGGISPVNLLLQCKIIAVMLVINGPSVQLWFIPPLLFGVIVSYWCYERNALRPALAAALAGFAAVQAVSGSLRTIWAGTGEPFSWLSPAYGELLSQLATRYIGFGLPFVLLGVLIAKHEEAWTRRSLRPLWVAALLATALETVWLLLFAGWSDEYKLSFSLLPNTLLLFCGVLRMKGEAVRIYHRPMNLFSLVVFFGHILLMRINGLLLHWEPGGMDVFEDFSMMMLTLVECAAITSLLLLYEKKPASGMRKDAVS</sequence>
<feature type="transmembrane region" description="Helical" evidence="3">
    <location>
        <begin position="129"/>
        <end position="148"/>
    </location>
</feature>
<evidence type="ECO:0000256" key="3">
    <source>
        <dbReference type="SAM" id="Phobius"/>
    </source>
</evidence>
<evidence type="ECO:0000256" key="2">
    <source>
        <dbReference type="ARBA" id="ARBA00007400"/>
    </source>
</evidence>
<feature type="transmembrane region" description="Helical" evidence="3">
    <location>
        <begin position="259"/>
        <end position="277"/>
    </location>
</feature>
<reference evidence="5" key="1">
    <citation type="submission" date="2018-02" db="EMBL/GenBank/DDBJ databases">
        <authorList>
            <person name="Kim S.-K."/>
            <person name="Jung H.-I."/>
            <person name="Lee S.-W."/>
        </authorList>
    </citation>
    <scope>NUCLEOTIDE SEQUENCE</scope>
    <source>
        <strain evidence="5">SK3146</strain>
    </source>
</reference>
<feature type="transmembrane region" description="Helical" evidence="3">
    <location>
        <begin position="230"/>
        <end position="253"/>
    </location>
</feature>
<feature type="transmembrane region" description="Helical" evidence="3">
    <location>
        <begin position="199"/>
        <end position="218"/>
    </location>
</feature>
<feature type="domain" description="Acyltransferase 3" evidence="4">
    <location>
        <begin position="13"/>
        <end position="275"/>
    </location>
</feature>
<dbReference type="RefSeq" id="WP_249861139.1">
    <property type="nucleotide sequence ID" value="NZ_CP027059.1"/>
</dbReference>
<proteinExistence type="inferred from homology"/>
<keyword evidence="3" id="KW-0812">Transmembrane</keyword>
<keyword evidence="6" id="KW-1185">Reference proteome</keyword>
<feature type="transmembrane region" description="Helical" evidence="3">
    <location>
        <begin position="155"/>
        <end position="179"/>
    </location>
</feature>
<keyword evidence="5" id="KW-0808">Transferase</keyword>
<keyword evidence="5" id="KW-0012">Acyltransferase</keyword>
<evidence type="ECO:0000259" key="4">
    <source>
        <dbReference type="Pfam" id="PF01757"/>
    </source>
</evidence>
<feature type="transmembrane region" description="Helical" evidence="3">
    <location>
        <begin position="324"/>
        <end position="344"/>
    </location>
</feature>